<dbReference type="OrthoDB" id="2381770at2"/>
<dbReference type="eggNOG" id="ENOG5033CCJ">
    <property type="taxonomic scope" value="Bacteria"/>
</dbReference>
<sequence>MKNNFEIAKNIMSIENLKINLLGKVYSLFKAFNEDEAGEVLIDNLCDILISAYLLGEKLGYDFEEMDEQVIKKLKLQIIDKNFDGDYNFSGLERYIKGRKRE</sequence>
<dbReference type="STRING" id="2325.TKV_c24580"/>
<dbReference type="Pfam" id="PF12643">
    <property type="entry name" value="MazG-like"/>
    <property type="match status" value="1"/>
</dbReference>
<evidence type="ECO:0008006" key="3">
    <source>
        <dbReference type="Google" id="ProtNLM"/>
    </source>
</evidence>
<evidence type="ECO:0000313" key="1">
    <source>
        <dbReference type="EMBL" id="AIS53575.1"/>
    </source>
</evidence>
<dbReference type="GO" id="GO:0009143">
    <property type="term" value="P:nucleoside triphosphate catabolic process"/>
    <property type="evidence" value="ECO:0007669"/>
    <property type="project" value="InterPro"/>
</dbReference>
<organism evidence="1 2">
    <name type="scientific">Thermoanaerobacter kivui</name>
    <name type="common">Acetogenium kivui</name>
    <dbReference type="NCBI Taxonomy" id="2325"/>
    <lineage>
        <taxon>Bacteria</taxon>
        <taxon>Bacillati</taxon>
        <taxon>Bacillota</taxon>
        <taxon>Clostridia</taxon>
        <taxon>Thermoanaerobacterales</taxon>
        <taxon>Thermoanaerobacteraceae</taxon>
        <taxon>Thermoanaerobacter</taxon>
    </lineage>
</organism>
<dbReference type="RefSeq" id="WP_049686126.1">
    <property type="nucleotide sequence ID" value="NZ_CP009170.1"/>
</dbReference>
<dbReference type="InterPro" id="IPR025984">
    <property type="entry name" value="DCTPP"/>
</dbReference>
<keyword evidence="2" id="KW-1185">Reference proteome</keyword>
<dbReference type="AlphaFoldDB" id="A0A097AUV4"/>
<dbReference type="Proteomes" id="UP000029669">
    <property type="component" value="Chromosome"/>
</dbReference>
<dbReference type="GO" id="GO:0047429">
    <property type="term" value="F:nucleoside triphosphate diphosphatase activity"/>
    <property type="evidence" value="ECO:0007669"/>
    <property type="project" value="InterPro"/>
</dbReference>
<protein>
    <recommendedName>
        <fullName evidence="3">MazG-like family</fullName>
    </recommendedName>
</protein>
<gene>
    <name evidence="1" type="ORF">TKV_c24580</name>
</gene>
<evidence type="ECO:0000313" key="2">
    <source>
        <dbReference type="Proteomes" id="UP000029669"/>
    </source>
</evidence>
<dbReference type="EMBL" id="CP009170">
    <property type="protein sequence ID" value="AIS53575.1"/>
    <property type="molecule type" value="Genomic_DNA"/>
</dbReference>
<dbReference type="KEGG" id="tki:TKV_c24580"/>
<reference evidence="2" key="1">
    <citation type="journal article" date="2015" name="Genome Announc.">
        <title>Whole-Genome Sequences of 80 Environmental and Clinical Isolates of Burkholderia pseudomallei.</title>
        <authorList>
            <person name="Johnson S.L."/>
            <person name="Baker A.L."/>
            <person name="Chain P.S."/>
            <person name="Currie B.J."/>
            <person name="Daligault H.E."/>
            <person name="Davenport K.W."/>
            <person name="Davis C.B."/>
            <person name="Inglis T.J."/>
            <person name="Kaestli M."/>
            <person name="Koren S."/>
            <person name="Mayo M."/>
            <person name="Merritt A.J."/>
            <person name="Price E.P."/>
            <person name="Sarovich D.S."/>
            <person name="Warner J."/>
            <person name="Rosovitz M.J."/>
        </authorList>
    </citation>
    <scope>NUCLEOTIDE SEQUENCE [LARGE SCALE GENOMIC DNA]</scope>
    <source>
        <strain evidence="2">DSM 2030</strain>
    </source>
</reference>
<dbReference type="HOGENOM" id="CLU_163949_0_0_9"/>
<accession>A0A097AUV4</accession>
<name>A0A097AUV4_THEKI</name>
<proteinExistence type="predicted"/>